<protein>
    <recommendedName>
        <fullName evidence="1">Clathrin heavy chain linker domain-containing protein 1</fullName>
    </recommendedName>
</protein>
<dbReference type="PANTHER" id="PTHR10292:SF11">
    <property type="entry name" value="CLATHRIN HEAVY CHAIN LINKER DOMAIN-CONTAINING PROTEIN 1"/>
    <property type="match status" value="1"/>
</dbReference>
<dbReference type="STRING" id="7868.ENSCMIP00000006361"/>
<dbReference type="Pfam" id="PF13838">
    <property type="entry name" value="Clathrin_H_link"/>
    <property type="match status" value="1"/>
</dbReference>
<keyword evidence="4" id="KW-1185">Reference proteome</keyword>
<dbReference type="InterPro" id="IPR017212">
    <property type="entry name" value="CLHC1"/>
</dbReference>
<dbReference type="Ensembl" id="ENSCMIT00000006572.1">
    <property type="protein sequence ID" value="ENSCMIP00000006361.1"/>
    <property type="gene ID" value="ENSCMIG00000003636.1"/>
</dbReference>
<reference evidence="4" key="1">
    <citation type="journal article" date="2006" name="Science">
        <title>Ancient noncoding elements conserved in the human genome.</title>
        <authorList>
            <person name="Venkatesh B."/>
            <person name="Kirkness E.F."/>
            <person name="Loh Y.H."/>
            <person name="Halpern A.L."/>
            <person name="Lee A.P."/>
            <person name="Johnson J."/>
            <person name="Dandona N."/>
            <person name="Viswanathan L.D."/>
            <person name="Tay A."/>
            <person name="Venter J.C."/>
            <person name="Strausberg R.L."/>
            <person name="Brenner S."/>
        </authorList>
    </citation>
    <scope>NUCLEOTIDE SEQUENCE [LARGE SCALE GENOMIC DNA]</scope>
</reference>
<name>A0A4W3GS08_CALMI</name>
<dbReference type="SUPFAM" id="SSF48371">
    <property type="entry name" value="ARM repeat"/>
    <property type="match status" value="1"/>
</dbReference>
<dbReference type="Proteomes" id="UP000314986">
    <property type="component" value="Unassembled WGS sequence"/>
</dbReference>
<evidence type="ECO:0000313" key="3">
    <source>
        <dbReference type="Ensembl" id="ENSCMIP00000006361.1"/>
    </source>
</evidence>
<evidence type="ECO:0000256" key="2">
    <source>
        <dbReference type="SAM" id="Coils"/>
    </source>
</evidence>
<dbReference type="InParanoid" id="A0A4W3GS08"/>
<sequence length="491" mass="55911">MAFEPTTLMSYKKRADLLRHKIDLIERNTAVIEAQLEKNKHSEQIEEEAVEEVSAPEEDSSLTQQIKGLSFHDSSNMTALCAYQQKLEKILESRKDAKETKFVSASVHAKMAQEMTEKVQIWEKLSDENGQLQIRYKKMKMLADAVTDWEKSDQKVTVTEFISPLLKTIDKLREDDHPWPMVFVDDDPNRFRELQLLLNYIEKFDELFLAKKYEEAAIHVANSPKRILHNIKTMERFKAVTDYEGKVPPLLLFFEAVMSSGPSGKRPPNSVISLEGVQCALNENKLDLVIHWVTRHRLTYSEALGEEICQYGDMQPQTLDTCLALAQTVFLHCAVHKKVALTMCKRGQSSAALSYISDCDSFTLNDSLFLLNEFPNVELIRNLVYNWKGKPATLSMDLVILSLISNENKEFAFQILKDLDDRGPNVLAETILRDVNSGLGNWKEIADECMAEHFTKMGQNIITVLLEQDGGTVVQMSDDADDSTLMDHVLL</sequence>
<evidence type="ECO:0000313" key="4">
    <source>
        <dbReference type="Proteomes" id="UP000314986"/>
    </source>
</evidence>
<dbReference type="Gene3D" id="1.25.40.30">
    <property type="match status" value="1"/>
</dbReference>
<dbReference type="OMA" id="IGTMNKF"/>
<keyword evidence="2" id="KW-0175">Coiled coil</keyword>
<feature type="coiled-coil region" evidence="2">
    <location>
        <begin position="8"/>
        <end position="51"/>
    </location>
</feature>
<dbReference type="GeneTree" id="ENSGT00950000183166"/>
<dbReference type="PIRSF" id="PIRSF037469">
    <property type="entry name" value="Clathrin_H-chain-rel"/>
    <property type="match status" value="1"/>
</dbReference>
<dbReference type="AlphaFoldDB" id="A0A4W3GS08"/>
<proteinExistence type="predicted"/>
<accession>A0A4W3GS08</accession>
<evidence type="ECO:0000256" key="1">
    <source>
        <dbReference type="PIRNR" id="PIRNR037469"/>
    </source>
</evidence>
<reference evidence="4" key="2">
    <citation type="journal article" date="2007" name="PLoS Biol.">
        <title>Survey sequencing and comparative analysis of the elephant shark (Callorhinchus milii) genome.</title>
        <authorList>
            <person name="Venkatesh B."/>
            <person name="Kirkness E.F."/>
            <person name="Loh Y.H."/>
            <person name="Halpern A.L."/>
            <person name="Lee A.P."/>
            <person name="Johnson J."/>
            <person name="Dandona N."/>
            <person name="Viswanathan L.D."/>
            <person name="Tay A."/>
            <person name="Venter J.C."/>
            <person name="Strausberg R.L."/>
            <person name="Brenner S."/>
        </authorList>
    </citation>
    <scope>NUCLEOTIDE SEQUENCE [LARGE SCALE GENOMIC DNA]</scope>
</reference>
<reference evidence="4" key="3">
    <citation type="journal article" date="2014" name="Nature">
        <title>Elephant shark genome provides unique insights into gnathostome evolution.</title>
        <authorList>
            <consortium name="International Elephant Shark Genome Sequencing Consortium"/>
            <person name="Venkatesh B."/>
            <person name="Lee A.P."/>
            <person name="Ravi V."/>
            <person name="Maurya A.K."/>
            <person name="Lian M.M."/>
            <person name="Swann J.B."/>
            <person name="Ohta Y."/>
            <person name="Flajnik M.F."/>
            <person name="Sutoh Y."/>
            <person name="Kasahara M."/>
            <person name="Hoon S."/>
            <person name="Gangu V."/>
            <person name="Roy S.W."/>
            <person name="Irimia M."/>
            <person name="Korzh V."/>
            <person name="Kondrychyn I."/>
            <person name="Lim Z.W."/>
            <person name="Tay B.H."/>
            <person name="Tohari S."/>
            <person name="Kong K.W."/>
            <person name="Ho S."/>
            <person name="Lorente-Galdos B."/>
            <person name="Quilez J."/>
            <person name="Marques-Bonet T."/>
            <person name="Raney B.J."/>
            <person name="Ingham P.W."/>
            <person name="Tay A."/>
            <person name="Hillier L.W."/>
            <person name="Minx P."/>
            <person name="Boehm T."/>
            <person name="Wilson R.K."/>
            <person name="Brenner S."/>
            <person name="Warren W.C."/>
        </authorList>
    </citation>
    <scope>NUCLEOTIDE SEQUENCE [LARGE SCALE GENOMIC DNA]</scope>
</reference>
<dbReference type="InterPro" id="IPR012331">
    <property type="entry name" value="Clathrin_H-chain_linker"/>
</dbReference>
<reference evidence="3" key="4">
    <citation type="submission" date="2025-08" db="UniProtKB">
        <authorList>
            <consortium name="Ensembl"/>
        </authorList>
    </citation>
    <scope>IDENTIFICATION</scope>
</reference>
<reference evidence="3" key="5">
    <citation type="submission" date="2025-09" db="UniProtKB">
        <authorList>
            <consortium name="Ensembl"/>
        </authorList>
    </citation>
    <scope>IDENTIFICATION</scope>
</reference>
<dbReference type="InterPro" id="IPR016024">
    <property type="entry name" value="ARM-type_fold"/>
</dbReference>
<organism evidence="3 4">
    <name type="scientific">Callorhinchus milii</name>
    <name type="common">Ghost shark</name>
    <dbReference type="NCBI Taxonomy" id="7868"/>
    <lineage>
        <taxon>Eukaryota</taxon>
        <taxon>Metazoa</taxon>
        <taxon>Chordata</taxon>
        <taxon>Craniata</taxon>
        <taxon>Vertebrata</taxon>
        <taxon>Chondrichthyes</taxon>
        <taxon>Holocephali</taxon>
        <taxon>Chimaeriformes</taxon>
        <taxon>Callorhinchidae</taxon>
        <taxon>Callorhinchus</taxon>
    </lineage>
</organism>
<dbReference type="PANTHER" id="PTHR10292">
    <property type="entry name" value="CLATHRIN HEAVY CHAIN RELATED"/>
    <property type="match status" value="1"/>
</dbReference>